<proteinExistence type="predicted"/>
<reference evidence="2 3" key="1">
    <citation type="submission" date="2020-05" db="EMBL/GenBank/DDBJ databases">
        <title>Genome sequencing of Spirosoma sp. TS118.</title>
        <authorList>
            <person name="Lee J.-H."/>
            <person name="Jeong S."/>
            <person name="Zhao L."/>
            <person name="Jung J.-H."/>
            <person name="Kim M.-K."/>
            <person name="Lim S."/>
        </authorList>
    </citation>
    <scope>NUCLEOTIDE SEQUENCE [LARGE SCALE GENOMIC DNA]</scope>
    <source>
        <strain evidence="2 3">TS118</strain>
    </source>
</reference>
<protein>
    <submittedName>
        <fullName evidence="2">Acetylxylan esterase</fullName>
    </submittedName>
</protein>
<dbReference type="PANTHER" id="PTHR22946">
    <property type="entry name" value="DIENELACTONE HYDROLASE DOMAIN-CONTAINING PROTEIN-RELATED"/>
    <property type="match status" value="1"/>
</dbReference>
<feature type="signal peptide" evidence="1">
    <location>
        <begin position="1"/>
        <end position="21"/>
    </location>
</feature>
<dbReference type="SUPFAM" id="SSF53474">
    <property type="entry name" value="alpha/beta-Hydrolases"/>
    <property type="match status" value="1"/>
</dbReference>
<organism evidence="2 3">
    <name type="scientific">Spirosoma taeanense</name>
    <dbReference type="NCBI Taxonomy" id="2735870"/>
    <lineage>
        <taxon>Bacteria</taxon>
        <taxon>Pseudomonadati</taxon>
        <taxon>Bacteroidota</taxon>
        <taxon>Cytophagia</taxon>
        <taxon>Cytophagales</taxon>
        <taxon>Cytophagaceae</taxon>
        <taxon>Spirosoma</taxon>
    </lineage>
</organism>
<dbReference type="KEGG" id="stae:HNV11_12640"/>
<accession>A0A6M5YB98</accession>
<dbReference type="InterPro" id="IPR029058">
    <property type="entry name" value="AB_hydrolase_fold"/>
</dbReference>
<evidence type="ECO:0000256" key="1">
    <source>
        <dbReference type="SAM" id="SignalP"/>
    </source>
</evidence>
<evidence type="ECO:0000313" key="3">
    <source>
        <dbReference type="Proteomes" id="UP000502756"/>
    </source>
</evidence>
<evidence type="ECO:0000313" key="2">
    <source>
        <dbReference type="EMBL" id="QJW90162.1"/>
    </source>
</evidence>
<name>A0A6M5YB98_9BACT</name>
<sequence>MNTRAAFSALLCLWLPLATLAQPNASRPDLRQGAYFSEAEGAQRLAETAQTYTNRADWEKRAALIRQGIREGMELPDRPDFAPLKPIRHSLRKLDGYTVENVAFESLPGVYVTGNLYSPLSMTGKRPVILCPHGHSATLEGRTLEQAQQRCATLARMGAMVFAYDMPGYGDSKQCDHKLAKALKLQTLNSMRALDFLLSLPQADASRVGVTGESGGGTQTFLLTALDPRVTVAVPTVMVSAHFFGGCTCESGMPIHKRPTHETNNAEIAALAAPRPLLLISDGKDWTKNTPSVEFPFVQRVYGFYGAENKVQNVHLPAEGHDYGPSKRAAAYRFLANHLKLDVSRAFVNDQPDESRNTILEPAALRVFTTDRPRPANAVMGDDNVMALLN</sequence>
<keyword evidence="3" id="KW-1185">Reference proteome</keyword>
<dbReference type="Gene3D" id="3.40.50.1820">
    <property type="entry name" value="alpha/beta hydrolase"/>
    <property type="match status" value="1"/>
</dbReference>
<gene>
    <name evidence="2" type="ORF">HNV11_12640</name>
</gene>
<dbReference type="AlphaFoldDB" id="A0A6M5YB98"/>
<keyword evidence="1" id="KW-0732">Signal</keyword>
<dbReference type="PANTHER" id="PTHR22946:SF8">
    <property type="entry name" value="ACETYL XYLAN ESTERASE DOMAIN-CONTAINING PROTEIN"/>
    <property type="match status" value="1"/>
</dbReference>
<dbReference type="InterPro" id="IPR050261">
    <property type="entry name" value="FrsA_esterase"/>
</dbReference>
<dbReference type="EMBL" id="CP053435">
    <property type="protein sequence ID" value="QJW90162.1"/>
    <property type="molecule type" value="Genomic_DNA"/>
</dbReference>
<dbReference type="RefSeq" id="WP_171740007.1">
    <property type="nucleotide sequence ID" value="NZ_CP053435.1"/>
</dbReference>
<feature type="chain" id="PRO_5026786214" evidence="1">
    <location>
        <begin position="22"/>
        <end position="390"/>
    </location>
</feature>
<dbReference type="Proteomes" id="UP000502756">
    <property type="component" value="Chromosome"/>
</dbReference>